<evidence type="ECO:0000256" key="2">
    <source>
        <dbReference type="ARBA" id="ARBA00022763"/>
    </source>
</evidence>
<dbReference type="EMBL" id="CP001682">
    <property type="protein sequence ID" value="ACU94278.1"/>
    <property type="molecule type" value="Genomic_DNA"/>
</dbReference>
<proteinExistence type="predicted"/>
<dbReference type="SUPFAM" id="SSF50249">
    <property type="entry name" value="Nucleic acid-binding proteins"/>
    <property type="match status" value="1"/>
</dbReference>
<keyword evidence="12" id="KW-1185">Reference proteome</keyword>
<dbReference type="GO" id="GO:0003677">
    <property type="term" value="F:DNA binding"/>
    <property type="evidence" value="ECO:0007669"/>
    <property type="project" value="UniProtKB-KW"/>
</dbReference>
<protein>
    <recommendedName>
        <fullName evidence="8">Probable DNA 3'-5' helicase RecG</fullName>
    </recommendedName>
</protein>
<dbReference type="InterPro" id="IPR011545">
    <property type="entry name" value="DEAD/DEAH_box_helicase_dom"/>
</dbReference>
<evidence type="ECO:0000256" key="5">
    <source>
        <dbReference type="ARBA" id="ARBA00022840"/>
    </source>
</evidence>
<dbReference type="PANTHER" id="PTHR47964:SF1">
    <property type="entry name" value="ATP-DEPENDENT DNA HELICASE HOMOLOG RECG, CHLOROPLASTIC"/>
    <property type="match status" value="1"/>
</dbReference>
<dbReference type="GO" id="GO:0005524">
    <property type="term" value="F:ATP binding"/>
    <property type="evidence" value="ECO:0007669"/>
    <property type="project" value="UniProtKB-KW"/>
</dbReference>
<dbReference type="HOGENOM" id="CLU_005122_7_1_11"/>
<dbReference type="GO" id="GO:0003678">
    <property type="term" value="F:DNA helicase activity"/>
    <property type="evidence" value="ECO:0007669"/>
    <property type="project" value="TreeGrafter"/>
</dbReference>
<evidence type="ECO:0000256" key="4">
    <source>
        <dbReference type="ARBA" id="ARBA00022806"/>
    </source>
</evidence>
<evidence type="ECO:0000259" key="9">
    <source>
        <dbReference type="PROSITE" id="PS51192"/>
    </source>
</evidence>
<evidence type="ECO:0000256" key="8">
    <source>
        <dbReference type="ARBA" id="ARBA00049819"/>
    </source>
</evidence>
<evidence type="ECO:0000256" key="1">
    <source>
        <dbReference type="ARBA" id="ARBA00022741"/>
    </source>
</evidence>
<dbReference type="InterPro" id="IPR033454">
    <property type="entry name" value="RecG_wedge"/>
</dbReference>
<dbReference type="PROSITE" id="PS51192">
    <property type="entry name" value="HELICASE_ATP_BIND_1"/>
    <property type="match status" value="1"/>
</dbReference>
<dbReference type="SMART" id="SM00490">
    <property type="entry name" value="HELICc"/>
    <property type="match status" value="1"/>
</dbReference>
<dbReference type="Pfam" id="PF19833">
    <property type="entry name" value="RecG_dom3_C"/>
    <property type="match status" value="1"/>
</dbReference>
<name>C7MMY8_CRYCD</name>
<evidence type="ECO:0000259" key="10">
    <source>
        <dbReference type="PROSITE" id="PS51194"/>
    </source>
</evidence>
<keyword evidence="1" id="KW-0547">Nucleotide-binding</keyword>
<gene>
    <name evidence="11" type="ordered locus">Ccur_05590</name>
</gene>
<dbReference type="PANTHER" id="PTHR47964">
    <property type="entry name" value="ATP-DEPENDENT DNA HELICASE HOMOLOG RECG, CHLOROPLASTIC"/>
    <property type="match status" value="1"/>
</dbReference>
<evidence type="ECO:0000313" key="12">
    <source>
        <dbReference type="Proteomes" id="UP000000954"/>
    </source>
</evidence>
<dbReference type="OrthoDB" id="9804325at2"/>
<accession>C7MMY8</accession>
<keyword evidence="5" id="KW-0067">ATP-binding</keyword>
<keyword evidence="2" id="KW-0227">DNA damage</keyword>
<dbReference type="InterPro" id="IPR047112">
    <property type="entry name" value="RecG/Mfd"/>
</dbReference>
<sequence length="741" mass="80613">MGVDKHTTQRKAARALASSRLSAVLAFDGPVSQVKGVSAGRASVLASWGVRTVRDLIDRFPHRYLDMSERTTIAAATIGQSCTVAGWIHEIKLKRPKPRLDLVEITLRDATGTLLVTCFRQPWLADRLHEGDTVALSGKIEFSYGFKRMTNPYLEVVEGSLDAVEGIIIPIHPAGGKLTAAWVRRLVSSALSLCAGLDDPLPLDLRVQYRLMSRQTALQCIHFPHTMDEARLARRRLAYEEVFLLELNLMISQRAEAQGASPIAHRIDGPAVRALAKALPFTLTEEQMVARDEILHRMAAPTSASHMLLGDVGTGKTAVALFALAAATDSGNQALMMAPTEVLAAQHAASAGSLLDAAGVSWALLTASTPTDERACIREGLSNGSLTVLFGTHALLEPDIAPRSCSLVVIDEQQRFGVEQRRTLREKGPGCDYLTLTATPIPRTLALALYGGMTLSYLTKRPRNRAGTTTRVLVHSRRGEAYEIARDALDAGHQVFVVCPLIGKPASDAQTKHTREAAADEEEGYAYARIAIEDEGDLHDDDIHAAREEARFLQEKIFCGYSVGVLHGRMPATEKRASMERFAAGEVDVLVATTVIEVGIDVPNATVMIVEDADRFGLSQLHQLRGRVGRGDVPGEVCLISSTKNPVALERLAAMERTENGFELAEFDLSLRREGDILGNRQHGASSLRLVNVIRDRAIVETAYRDARTLIEADPDLSQPDHAALRLELSRTFSPHGEGVS</sequence>
<keyword evidence="7" id="KW-0234">DNA repair</keyword>
<dbReference type="Pfam" id="PF17191">
    <property type="entry name" value="RecG_wedge"/>
    <property type="match status" value="1"/>
</dbReference>
<dbReference type="KEGG" id="ccu:Ccur_05590"/>
<dbReference type="eggNOG" id="COG1200">
    <property type="taxonomic scope" value="Bacteria"/>
</dbReference>
<keyword evidence="4 11" id="KW-0347">Helicase</keyword>
<dbReference type="CDD" id="cd04488">
    <property type="entry name" value="RecG_wedge_OBF"/>
    <property type="match status" value="1"/>
</dbReference>
<organism evidence="11 12">
    <name type="scientific">Cryptobacterium curtum (strain ATCC 700683 / DSM 15641 / CCUG 43107 / 12-3)</name>
    <dbReference type="NCBI Taxonomy" id="469378"/>
    <lineage>
        <taxon>Bacteria</taxon>
        <taxon>Bacillati</taxon>
        <taxon>Actinomycetota</taxon>
        <taxon>Coriobacteriia</taxon>
        <taxon>Eggerthellales</taxon>
        <taxon>Eggerthellaceae</taxon>
        <taxon>Cryptobacterium</taxon>
    </lineage>
</organism>
<dbReference type="InterPro" id="IPR012340">
    <property type="entry name" value="NA-bd_OB-fold"/>
</dbReference>
<evidence type="ECO:0000313" key="11">
    <source>
        <dbReference type="EMBL" id="ACU94278.1"/>
    </source>
</evidence>
<evidence type="ECO:0000256" key="6">
    <source>
        <dbReference type="ARBA" id="ARBA00023125"/>
    </source>
</evidence>
<dbReference type="Gene3D" id="3.40.50.300">
    <property type="entry name" value="P-loop containing nucleotide triphosphate hydrolases"/>
    <property type="match status" value="2"/>
</dbReference>
<keyword evidence="3" id="KW-0378">Hydrolase</keyword>
<dbReference type="Proteomes" id="UP000000954">
    <property type="component" value="Chromosome"/>
</dbReference>
<dbReference type="Pfam" id="PF00271">
    <property type="entry name" value="Helicase_C"/>
    <property type="match status" value="1"/>
</dbReference>
<keyword evidence="6" id="KW-0238">DNA-binding</keyword>
<dbReference type="GO" id="GO:0006281">
    <property type="term" value="P:DNA repair"/>
    <property type="evidence" value="ECO:0007669"/>
    <property type="project" value="UniProtKB-KW"/>
</dbReference>
<dbReference type="PROSITE" id="PS51194">
    <property type="entry name" value="HELICASE_CTER"/>
    <property type="match status" value="1"/>
</dbReference>
<evidence type="ECO:0000256" key="7">
    <source>
        <dbReference type="ARBA" id="ARBA00023204"/>
    </source>
</evidence>
<dbReference type="InterPro" id="IPR014001">
    <property type="entry name" value="Helicase_ATP-bd"/>
</dbReference>
<dbReference type="Pfam" id="PF00270">
    <property type="entry name" value="DEAD"/>
    <property type="match status" value="1"/>
</dbReference>
<dbReference type="InterPro" id="IPR027417">
    <property type="entry name" value="P-loop_NTPase"/>
</dbReference>
<dbReference type="InterPro" id="IPR001650">
    <property type="entry name" value="Helicase_C-like"/>
</dbReference>
<dbReference type="Gene3D" id="2.40.50.140">
    <property type="entry name" value="Nucleic acid-binding proteins"/>
    <property type="match status" value="1"/>
</dbReference>
<evidence type="ECO:0000256" key="3">
    <source>
        <dbReference type="ARBA" id="ARBA00022801"/>
    </source>
</evidence>
<dbReference type="STRING" id="469378.Ccur_05590"/>
<dbReference type="AlphaFoldDB" id="C7MMY8"/>
<dbReference type="GO" id="GO:0016787">
    <property type="term" value="F:hydrolase activity"/>
    <property type="evidence" value="ECO:0007669"/>
    <property type="project" value="UniProtKB-KW"/>
</dbReference>
<dbReference type="InterPro" id="IPR045562">
    <property type="entry name" value="RecG_dom3_C"/>
</dbReference>
<dbReference type="RefSeq" id="WP_012802966.1">
    <property type="nucleotide sequence ID" value="NC_013170.1"/>
</dbReference>
<reference evidence="11 12" key="1">
    <citation type="journal article" date="2009" name="Stand. Genomic Sci.">
        <title>Complete genome sequence of Cryptobacterium curtum type strain (12-3).</title>
        <authorList>
            <person name="Mavrommatis K."/>
            <person name="Pukall R."/>
            <person name="Rohde C."/>
            <person name="Chen F."/>
            <person name="Sims D."/>
            <person name="Brettin T."/>
            <person name="Kuske C."/>
            <person name="Detter J.C."/>
            <person name="Han C."/>
            <person name="Lapidus A."/>
            <person name="Copeland A."/>
            <person name="Glavina Del Rio T."/>
            <person name="Nolan M."/>
            <person name="Lucas S."/>
            <person name="Tice H."/>
            <person name="Cheng J.F."/>
            <person name="Bruce D."/>
            <person name="Goodwin L."/>
            <person name="Pitluck S."/>
            <person name="Ovchinnikova G."/>
            <person name="Pati A."/>
            <person name="Ivanova N."/>
            <person name="Chen A."/>
            <person name="Palaniappan K."/>
            <person name="Chain P."/>
            <person name="D'haeseleer P."/>
            <person name="Goker M."/>
            <person name="Bristow J."/>
            <person name="Eisen J.A."/>
            <person name="Markowitz V."/>
            <person name="Hugenholtz P."/>
            <person name="Rohde M."/>
            <person name="Klenk H.P."/>
            <person name="Kyrpides N.C."/>
        </authorList>
    </citation>
    <scope>NUCLEOTIDE SEQUENCE [LARGE SCALE GENOMIC DNA]</scope>
    <source>
        <strain evidence="12">ATCC 700683 / DSM 15641 / 12-3</strain>
    </source>
</reference>
<dbReference type="SMART" id="SM00487">
    <property type="entry name" value="DEXDc"/>
    <property type="match status" value="1"/>
</dbReference>
<dbReference type="SUPFAM" id="SSF52540">
    <property type="entry name" value="P-loop containing nucleoside triphosphate hydrolases"/>
    <property type="match status" value="2"/>
</dbReference>
<feature type="domain" description="Helicase ATP-binding" evidence="9">
    <location>
        <begin position="297"/>
        <end position="458"/>
    </location>
</feature>
<feature type="domain" description="Helicase C-terminal" evidence="10">
    <location>
        <begin position="520"/>
        <end position="675"/>
    </location>
</feature>